<dbReference type="PANTHER" id="PTHR45138">
    <property type="entry name" value="REGULATORY COMPONENTS OF SENSORY TRANSDUCTION SYSTEM"/>
    <property type="match status" value="1"/>
</dbReference>
<dbReference type="EMBL" id="AP018821">
    <property type="protein sequence ID" value="BBF72580.1"/>
    <property type="molecule type" value="Genomic_DNA"/>
</dbReference>
<organism evidence="4 5">
    <name type="scientific">Sphingomonas bisphenolicum</name>
    <dbReference type="NCBI Taxonomy" id="296544"/>
    <lineage>
        <taxon>Bacteria</taxon>
        <taxon>Pseudomonadati</taxon>
        <taxon>Pseudomonadota</taxon>
        <taxon>Alphaproteobacteria</taxon>
        <taxon>Sphingomonadales</taxon>
        <taxon>Sphingomonadaceae</taxon>
        <taxon>Sphingomonas</taxon>
    </lineage>
</organism>
<dbReference type="InterPro" id="IPR050469">
    <property type="entry name" value="Diguanylate_Cyclase"/>
</dbReference>
<geneLocation type="plasmid" evidence="4 5">
    <name>pBAR3</name>
</geneLocation>
<dbReference type="InterPro" id="IPR043128">
    <property type="entry name" value="Rev_trsase/Diguanyl_cyclase"/>
</dbReference>
<feature type="domain" description="GGDEF" evidence="3">
    <location>
        <begin position="52"/>
        <end position="187"/>
    </location>
</feature>
<dbReference type="InterPro" id="IPR029787">
    <property type="entry name" value="Nucleotide_cyclase"/>
</dbReference>
<dbReference type="RefSeq" id="WP_008829911.1">
    <property type="nucleotide sequence ID" value="NZ_AP018821.1"/>
</dbReference>
<evidence type="ECO:0000256" key="1">
    <source>
        <dbReference type="ARBA" id="ARBA00012528"/>
    </source>
</evidence>
<dbReference type="Pfam" id="PF00990">
    <property type="entry name" value="GGDEF"/>
    <property type="match status" value="1"/>
</dbReference>
<dbReference type="CDD" id="cd01949">
    <property type="entry name" value="GGDEF"/>
    <property type="match status" value="1"/>
</dbReference>
<dbReference type="EC" id="2.7.7.65" evidence="1"/>
<dbReference type="PROSITE" id="PS50887">
    <property type="entry name" value="GGDEF"/>
    <property type="match status" value="1"/>
</dbReference>
<dbReference type="Gene3D" id="3.30.70.270">
    <property type="match status" value="1"/>
</dbReference>
<dbReference type="PANTHER" id="PTHR45138:SF24">
    <property type="entry name" value="DIGUANYLATE CYCLASE DGCC-RELATED"/>
    <property type="match status" value="1"/>
</dbReference>
<dbReference type="SMART" id="SM00267">
    <property type="entry name" value="GGDEF"/>
    <property type="match status" value="1"/>
</dbReference>
<gene>
    <name evidence="4" type="ORF">SBA_pBAR3_1470</name>
</gene>
<dbReference type="SUPFAM" id="SSF55073">
    <property type="entry name" value="Nucleotide cyclase"/>
    <property type="match status" value="1"/>
</dbReference>
<feature type="region of interest" description="Disordered" evidence="2">
    <location>
        <begin position="1"/>
        <end position="23"/>
    </location>
</feature>
<name>A0ABN5WKM3_9SPHN</name>
<accession>A0ABN5WKM3</accession>
<keyword evidence="4" id="KW-0614">Plasmid</keyword>
<evidence type="ECO:0000313" key="5">
    <source>
        <dbReference type="Proteomes" id="UP001059971"/>
    </source>
</evidence>
<sequence>MRTSESEAKGLRRSLEKAQRDAEVDHLTGLPNRRAFEAVLEREHKAARAALDPLVLAFCDIDHFKRINDTHGHEAGDRVLRLIADLLSGISDDKCHVSRHGGEEFVMLFRGCTLTEAKERLDRLRESLAERRLVNRHNDEPFGQITFSAGVADVFDHTDPRAALKAADEALYAAKTGGRNQIRVAPKPGTAR</sequence>
<evidence type="ECO:0000313" key="4">
    <source>
        <dbReference type="EMBL" id="BBF72580.1"/>
    </source>
</evidence>
<keyword evidence="5" id="KW-1185">Reference proteome</keyword>
<protein>
    <recommendedName>
        <fullName evidence="1">diguanylate cyclase</fullName>
        <ecNumber evidence="1">2.7.7.65</ecNumber>
    </recommendedName>
</protein>
<dbReference type="InterPro" id="IPR000160">
    <property type="entry name" value="GGDEF_dom"/>
</dbReference>
<reference evidence="4" key="1">
    <citation type="submission" date="2018-07" db="EMBL/GenBank/DDBJ databases">
        <title>Complete genome sequence of Sphingomonas bisphenolicum strain AO1, a bisphenol A degradative bacterium isolated from Japanese farm field.</title>
        <authorList>
            <person name="Murakami M."/>
            <person name="Koh M."/>
            <person name="Koba S."/>
            <person name="Matsumura Y."/>
        </authorList>
    </citation>
    <scope>NUCLEOTIDE SEQUENCE</scope>
    <source>
        <strain evidence="4">AO1</strain>
        <plasmid evidence="4">pBAR3</plasmid>
    </source>
</reference>
<proteinExistence type="predicted"/>
<evidence type="ECO:0000256" key="2">
    <source>
        <dbReference type="SAM" id="MobiDB-lite"/>
    </source>
</evidence>
<dbReference type="Proteomes" id="UP001059971">
    <property type="component" value="Plasmid pBAR3"/>
</dbReference>
<dbReference type="NCBIfam" id="TIGR00254">
    <property type="entry name" value="GGDEF"/>
    <property type="match status" value="1"/>
</dbReference>
<evidence type="ECO:0000259" key="3">
    <source>
        <dbReference type="PROSITE" id="PS50887"/>
    </source>
</evidence>